<comment type="caution">
    <text evidence="4">The sequence shown here is derived from an EMBL/GenBank/DDBJ whole genome shotgun (WGS) entry which is preliminary data.</text>
</comment>
<accession>A0A917F365</accession>
<dbReference type="SUPFAM" id="SSF53639">
    <property type="entry name" value="AraD/HMP-PK domain-like"/>
    <property type="match status" value="1"/>
</dbReference>
<dbReference type="Proteomes" id="UP000605670">
    <property type="component" value="Unassembled WGS sequence"/>
</dbReference>
<evidence type="ECO:0000313" key="5">
    <source>
        <dbReference type="Proteomes" id="UP000605670"/>
    </source>
</evidence>
<dbReference type="EMBL" id="BMEM01000001">
    <property type="protein sequence ID" value="GGF40385.1"/>
    <property type="molecule type" value="Genomic_DNA"/>
</dbReference>
<dbReference type="GO" id="GO:0016832">
    <property type="term" value="F:aldehyde-lyase activity"/>
    <property type="evidence" value="ECO:0007669"/>
    <property type="project" value="TreeGrafter"/>
</dbReference>
<dbReference type="InterPro" id="IPR036409">
    <property type="entry name" value="Aldolase_II/adducin_N_sf"/>
</dbReference>
<evidence type="ECO:0000256" key="1">
    <source>
        <dbReference type="ARBA" id="ARBA00022723"/>
    </source>
</evidence>
<name>A0A917F365_9MICO</name>
<dbReference type="Gene3D" id="3.40.225.10">
    <property type="entry name" value="Class II aldolase/adducin N-terminal domain"/>
    <property type="match status" value="1"/>
</dbReference>
<evidence type="ECO:0000256" key="2">
    <source>
        <dbReference type="ARBA" id="ARBA00023239"/>
    </source>
</evidence>
<keyword evidence="5" id="KW-1185">Reference proteome</keyword>
<dbReference type="GO" id="GO:0046872">
    <property type="term" value="F:metal ion binding"/>
    <property type="evidence" value="ECO:0007669"/>
    <property type="project" value="UniProtKB-KW"/>
</dbReference>
<dbReference type="GO" id="GO:0019323">
    <property type="term" value="P:pentose catabolic process"/>
    <property type="evidence" value="ECO:0007669"/>
    <property type="project" value="TreeGrafter"/>
</dbReference>
<dbReference type="PANTHER" id="PTHR22789:SF0">
    <property type="entry name" value="3-OXO-TETRONATE 4-PHOSPHATE DECARBOXYLASE-RELATED"/>
    <property type="match status" value="1"/>
</dbReference>
<dbReference type="InterPro" id="IPR050197">
    <property type="entry name" value="Aldolase_class_II_sugar_metab"/>
</dbReference>
<dbReference type="InterPro" id="IPR001303">
    <property type="entry name" value="Aldolase_II/adducin_N"/>
</dbReference>
<dbReference type="PANTHER" id="PTHR22789">
    <property type="entry name" value="FUCULOSE PHOSPHATE ALDOLASE"/>
    <property type="match status" value="1"/>
</dbReference>
<feature type="domain" description="Class II aldolase/adducin N-terminal" evidence="3">
    <location>
        <begin position="6"/>
        <end position="187"/>
    </location>
</feature>
<keyword evidence="1" id="KW-0479">Metal-binding</keyword>
<organism evidence="4 5">
    <name type="scientific">Ornithinimicrobium tianjinense</name>
    <dbReference type="NCBI Taxonomy" id="1195761"/>
    <lineage>
        <taxon>Bacteria</taxon>
        <taxon>Bacillati</taxon>
        <taxon>Actinomycetota</taxon>
        <taxon>Actinomycetes</taxon>
        <taxon>Micrococcales</taxon>
        <taxon>Ornithinimicrobiaceae</taxon>
        <taxon>Ornithinimicrobium</taxon>
    </lineage>
</organism>
<keyword evidence="2" id="KW-0456">Lyase</keyword>
<dbReference type="AlphaFoldDB" id="A0A917F365"/>
<dbReference type="GO" id="GO:0005829">
    <property type="term" value="C:cytosol"/>
    <property type="evidence" value="ECO:0007669"/>
    <property type="project" value="TreeGrafter"/>
</dbReference>
<protein>
    <submittedName>
        <fullName evidence="4">Class II aldolase</fullName>
    </submittedName>
</protein>
<evidence type="ECO:0000313" key="4">
    <source>
        <dbReference type="EMBL" id="GGF40385.1"/>
    </source>
</evidence>
<dbReference type="Pfam" id="PF00596">
    <property type="entry name" value="Aldolase_II"/>
    <property type="match status" value="1"/>
</dbReference>
<gene>
    <name evidence="4" type="ORF">GCM10011366_05020</name>
</gene>
<dbReference type="RefSeq" id="WP_229734811.1">
    <property type="nucleotide sequence ID" value="NZ_BAABKH010000010.1"/>
</dbReference>
<sequence length="224" mass="23688">MSTVVQQMCRAGKHLAELGLSPGSSGNISVREGDRLYLSPTGVALADLDEGSVAVTALSPNGLDPLSGPRPSKEASLHAAMYLRDPSVTCVVHLHSTYAVAASCLPPWTAYSALPPLTPYLVMRLGNLPLVPYRAPGDPSQAQLIGDLTLDFHGVLLQNHGPVVTGVDVQQAVDRAVEVEVAARTAVLIGDRPRARLLSEQECRALARHHGQPWGLATAEETPT</sequence>
<dbReference type="SMART" id="SM01007">
    <property type="entry name" value="Aldolase_II"/>
    <property type="match status" value="1"/>
</dbReference>
<reference evidence="4" key="2">
    <citation type="submission" date="2020-09" db="EMBL/GenBank/DDBJ databases">
        <authorList>
            <person name="Sun Q."/>
            <person name="Zhou Y."/>
        </authorList>
    </citation>
    <scope>NUCLEOTIDE SEQUENCE</scope>
    <source>
        <strain evidence="4">CGMCC 1.12160</strain>
    </source>
</reference>
<evidence type="ECO:0000259" key="3">
    <source>
        <dbReference type="SMART" id="SM01007"/>
    </source>
</evidence>
<reference evidence="4" key="1">
    <citation type="journal article" date="2014" name="Int. J. Syst. Evol. Microbiol.">
        <title>Complete genome sequence of Corynebacterium casei LMG S-19264T (=DSM 44701T), isolated from a smear-ripened cheese.</title>
        <authorList>
            <consortium name="US DOE Joint Genome Institute (JGI-PGF)"/>
            <person name="Walter F."/>
            <person name="Albersmeier A."/>
            <person name="Kalinowski J."/>
            <person name="Ruckert C."/>
        </authorList>
    </citation>
    <scope>NUCLEOTIDE SEQUENCE</scope>
    <source>
        <strain evidence="4">CGMCC 1.12160</strain>
    </source>
</reference>
<proteinExistence type="predicted"/>